<keyword evidence="4" id="KW-0680">Restriction system</keyword>
<dbReference type="Pfam" id="PF01555">
    <property type="entry name" value="N6_N4_Mtase"/>
    <property type="match status" value="1"/>
</dbReference>
<evidence type="ECO:0000256" key="5">
    <source>
        <dbReference type="SAM" id="MobiDB-lite"/>
    </source>
</evidence>
<dbReference type="InterPro" id="IPR002295">
    <property type="entry name" value="N4/N6-MTase_EcoPI_Mod-like"/>
</dbReference>
<dbReference type="Pfam" id="PF12564">
    <property type="entry name" value="TypeIII_RM_meth"/>
    <property type="match status" value="1"/>
</dbReference>
<dbReference type="SUPFAM" id="SSF53335">
    <property type="entry name" value="S-adenosyl-L-methionine-dependent methyltransferases"/>
    <property type="match status" value="1"/>
</dbReference>
<sequence length="652" mass="75548">MDTKIMKSLYDILSTFGDKYLTGKEMNKARIIQDIDRYDEELIMALLSEDLIKKHYAKKIGEYTIIETNKLIETFEMDDYWMDSYTKYTKKIGLTTNGRFLDESTDVILDFPYKDTVLKAGMSKEDVAKEDLVPNEPFFNEVIAAEEIDTLLDKKILVNAKRYSLNGINVAKEFSEEDSLILKGNNLLALHCLKDKYAGKIKLIYIDVPYYFKKKIAEDSFKYNSNFHFSTWLTFLKNRLEIAKTLLKENGSIWINISEDGMHYLKVLADSVFGSEKFVGTLPRKTRDGKSDVPFNFSQDFDWILVYTIGNESDTIMGRIVERKYYETPDFPNRPWRSADMTKQTTAKERPNSDFTMVNPKTGKEYLVNPKRSWAVTKDTFDEYYQAGGIGFPDDYDFMKGNRPFRRVFKDEDEAKGKPTAVYSDVLLKDFISTLLTKAKNKAGNDEIEELFSRDDFDYAKPESLIRAIIEVATNENDLVLDFFMGSATTQAVAMKMNRRFIGIEQMDYINTVSVPRLQKVMEGEQGGISKEVEWQGGGSFVYAELMEKSKGYLHDVRYASNSDQLNTIYQLMLENVDLDFRADLESVQTMLKDTISLEDKKRLLIKVIDKNQLYYNYDEIEDKNVRELISDTDYIFNHSFYEEDGDGQKDS</sequence>
<keyword evidence="3" id="KW-0949">S-adenosyl-L-methionine</keyword>
<dbReference type="EC" id="2.1.1.-" evidence="8"/>
<dbReference type="InterPro" id="IPR029063">
    <property type="entry name" value="SAM-dependent_MTases_sf"/>
</dbReference>
<organism evidence="8 9">
    <name type="scientific">Enterococcus cecorum</name>
    <dbReference type="NCBI Taxonomy" id="44008"/>
    <lineage>
        <taxon>Bacteria</taxon>
        <taxon>Bacillati</taxon>
        <taxon>Bacillota</taxon>
        <taxon>Bacilli</taxon>
        <taxon>Lactobacillales</taxon>
        <taxon>Enterococcaceae</taxon>
        <taxon>Enterococcus</taxon>
    </lineage>
</organism>
<dbReference type="GO" id="GO:0009307">
    <property type="term" value="P:DNA restriction-modification system"/>
    <property type="evidence" value="ECO:0007669"/>
    <property type="project" value="UniProtKB-KW"/>
</dbReference>
<reference evidence="8" key="1">
    <citation type="submission" date="2023-12" db="EMBL/GenBank/DDBJ databases">
        <title>Molecular genomic analyses of Enterococcus cecorum from sepsis oubreaks in broilers.</title>
        <authorList>
            <person name="Rhoads D."/>
            <person name="Alrubaye A."/>
        </authorList>
    </citation>
    <scope>NUCLEOTIDE SEQUENCE</scope>
    <source>
        <strain evidence="8">1755</strain>
    </source>
</reference>
<gene>
    <name evidence="8" type="ORF">U1294_08485</name>
</gene>
<dbReference type="GO" id="GO:0008170">
    <property type="term" value="F:N-methyltransferase activity"/>
    <property type="evidence" value="ECO:0007669"/>
    <property type="project" value="InterPro"/>
</dbReference>
<evidence type="ECO:0000256" key="2">
    <source>
        <dbReference type="ARBA" id="ARBA00022679"/>
    </source>
</evidence>
<dbReference type="RefSeq" id="WP_322400233.1">
    <property type="nucleotide sequence ID" value="NZ_JAXOGL010000013.1"/>
</dbReference>
<dbReference type="PIRSF" id="PIRSF015855">
    <property type="entry name" value="TypeIII_Mtase_mKpnI"/>
    <property type="match status" value="1"/>
</dbReference>
<dbReference type="Proteomes" id="UP001290582">
    <property type="component" value="Unassembled WGS sequence"/>
</dbReference>
<keyword evidence="2 8" id="KW-0808">Transferase</keyword>
<feature type="domain" description="Type III restriction/modification enzyme methylation subunit" evidence="7">
    <location>
        <begin position="39"/>
        <end position="94"/>
    </location>
</feature>
<dbReference type="GO" id="GO:0032259">
    <property type="term" value="P:methylation"/>
    <property type="evidence" value="ECO:0007669"/>
    <property type="project" value="UniProtKB-KW"/>
</dbReference>
<protein>
    <submittedName>
        <fullName evidence="8">Site-specific DNA-methyltransferase</fullName>
        <ecNumber evidence="8">2.1.1.-</ecNumber>
    </submittedName>
</protein>
<dbReference type="InterPro" id="IPR002941">
    <property type="entry name" value="DNA_methylase_N4/N6"/>
</dbReference>
<evidence type="ECO:0000259" key="6">
    <source>
        <dbReference type="Pfam" id="PF01555"/>
    </source>
</evidence>
<comment type="caution">
    <text evidence="8">The sequence shown here is derived from an EMBL/GenBank/DDBJ whole genome shotgun (WGS) entry which is preliminary data.</text>
</comment>
<dbReference type="GO" id="GO:0003677">
    <property type="term" value="F:DNA binding"/>
    <property type="evidence" value="ECO:0007669"/>
    <property type="project" value="InterPro"/>
</dbReference>
<dbReference type="Gene3D" id="3.40.50.150">
    <property type="entry name" value="Vaccinia Virus protein VP39"/>
    <property type="match status" value="1"/>
</dbReference>
<feature type="domain" description="DNA methylase N-4/N-6" evidence="6">
    <location>
        <begin position="201"/>
        <end position="509"/>
    </location>
</feature>
<dbReference type="InterPro" id="IPR022221">
    <property type="entry name" value="TypeIII_RM_meth"/>
</dbReference>
<proteinExistence type="predicted"/>
<evidence type="ECO:0000313" key="8">
    <source>
        <dbReference type="EMBL" id="MDZ5598257.1"/>
    </source>
</evidence>
<keyword evidence="1 8" id="KW-0489">Methyltransferase</keyword>
<evidence type="ECO:0000259" key="7">
    <source>
        <dbReference type="Pfam" id="PF12564"/>
    </source>
</evidence>
<evidence type="ECO:0000256" key="1">
    <source>
        <dbReference type="ARBA" id="ARBA00022603"/>
    </source>
</evidence>
<feature type="region of interest" description="Disordered" evidence="5">
    <location>
        <begin position="336"/>
        <end position="355"/>
    </location>
</feature>
<accession>A0AAW9JLF5</accession>
<dbReference type="AlphaFoldDB" id="A0AAW9JLF5"/>
<dbReference type="PRINTS" id="PR00508">
    <property type="entry name" value="S21N4MTFRASE"/>
</dbReference>
<dbReference type="InterPro" id="IPR001091">
    <property type="entry name" value="RM_Methyltransferase"/>
</dbReference>
<evidence type="ECO:0000256" key="3">
    <source>
        <dbReference type="ARBA" id="ARBA00022691"/>
    </source>
</evidence>
<dbReference type="EMBL" id="JAXOGL010000013">
    <property type="protein sequence ID" value="MDZ5598257.1"/>
    <property type="molecule type" value="Genomic_DNA"/>
</dbReference>
<name>A0AAW9JLF5_9ENTE</name>
<evidence type="ECO:0000256" key="4">
    <source>
        <dbReference type="ARBA" id="ARBA00022747"/>
    </source>
</evidence>
<evidence type="ECO:0000313" key="9">
    <source>
        <dbReference type="Proteomes" id="UP001290582"/>
    </source>
</evidence>